<dbReference type="PRINTS" id="PR00195">
    <property type="entry name" value="DYNAMIN"/>
</dbReference>
<reference evidence="1 2" key="1">
    <citation type="journal article" date="2013" name="Curr. Biol.">
        <title>The Genome of the Foraminiferan Reticulomyxa filosa.</title>
        <authorList>
            <person name="Glockner G."/>
            <person name="Hulsmann N."/>
            <person name="Schleicher M."/>
            <person name="Noegel A.A."/>
            <person name="Eichinger L."/>
            <person name="Gallinger C."/>
            <person name="Pawlowski J."/>
            <person name="Sierra R."/>
            <person name="Euteneuer U."/>
            <person name="Pillet L."/>
            <person name="Moustafa A."/>
            <person name="Platzer M."/>
            <person name="Groth M."/>
            <person name="Szafranski K."/>
            <person name="Schliwa M."/>
        </authorList>
    </citation>
    <scope>NUCLEOTIDE SEQUENCE [LARGE SCALE GENOMIC DNA]</scope>
</reference>
<dbReference type="AlphaFoldDB" id="X6L8H3"/>
<evidence type="ECO:0000313" key="2">
    <source>
        <dbReference type="Proteomes" id="UP000023152"/>
    </source>
</evidence>
<dbReference type="Gene3D" id="3.40.50.300">
    <property type="entry name" value="P-loop containing nucleotide triphosphate hydrolases"/>
    <property type="match status" value="1"/>
</dbReference>
<dbReference type="EMBL" id="ASPP01048570">
    <property type="protein sequence ID" value="ETN97805.1"/>
    <property type="molecule type" value="Genomic_DNA"/>
</dbReference>
<comment type="caution">
    <text evidence="1">The sequence shown here is derived from an EMBL/GenBank/DDBJ whole genome shotgun (WGS) entry which is preliminary data.</text>
</comment>
<dbReference type="Proteomes" id="UP000023152">
    <property type="component" value="Unassembled WGS sequence"/>
</dbReference>
<evidence type="ECO:0008006" key="3">
    <source>
        <dbReference type="Google" id="ProtNLM"/>
    </source>
</evidence>
<feature type="non-terminal residue" evidence="1">
    <location>
        <position position="304"/>
    </location>
</feature>
<organism evidence="1 2">
    <name type="scientific">Reticulomyxa filosa</name>
    <dbReference type="NCBI Taxonomy" id="46433"/>
    <lineage>
        <taxon>Eukaryota</taxon>
        <taxon>Sar</taxon>
        <taxon>Rhizaria</taxon>
        <taxon>Retaria</taxon>
        <taxon>Foraminifera</taxon>
        <taxon>Monothalamids</taxon>
        <taxon>Reticulomyxidae</taxon>
        <taxon>Reticulomyxa</taxon>
    </lineage>
</organism>
<name>X6L8H3_RETFI</name>
<dbReference type="InterPro" id="IPR022812">
    <property type="entry name" value="Dynamin"/>
</dbReference>
<sequence length="304" mass="35238">MISMNEDETYMKLYSHMLKLSNEYGCSIEPAEFAIMGVQSSGKTFVFFLLYPFCKLDEGLIEVKSLTDLGAQVVQHMKDLENKNTFTYVLFFPHFVYFQHKNNVRIIADILTVKIGGPAVPQLVIVDLPGIVRSDDEKHKDEKEELDKITEAFLHERQSNDSKKFKYTPIVVRETTDEANEVDISRIDKLASKRPKWKDEGIFVVTKFDIRCDRPAEGLVSLIKDKIQYNKKTTTIVVMNKDSSYNSMNDMQKLTIWWEQKINVTKSQEHHKEFASLVNDYCGIPRMKQMIVDKAKTIVKEYVP</sequence>
<proteinExistence type="predicted"/>
<evidence type="ECO:0000313" key="1">
    <source>
        <dbReference type="EMBL" id="ETN97805.1"/>
    </source>
</evidence>
<dbReference type="InterPro" id="IPR027417">
    <property type="entry name" value="P-loop_NTPase"/>
</dbReference>
<accession>X6L8H3</accession>
<dbReference type="SUPFAM" id="SSF52540">
    <property type="entry name" value="P-loop containing nucleoside triphosphate hydrolases"/>
    <property type="match status" value="1"/>
</dbReference>
<gene>
    <name evidence="1" type="ORF">RFI_39721</name>
</gene>
<keyword evidence="2" id="KW-1185">Reference proteome</keyword>
<protein>
    <recommendedName>
        <fullName evidence="3">Dynamin GTPase domain-containing protein</fullName>
    </recommendedName>
</protein>